<accession>A0A0L0SCW9</accession>
<feature type="region of interest" description="Disordered" evidence="1">
    <location>
        <begin position="102"/>
        <end position="134"/>
    </location>
</feature>
<evidence type="ECO:0000313" key="3">
    <source>
        <dbReference type="EMBL" id="KNE60240.1"/>
    </source>
</evidence>
<organism evidence="3 4">
    <name type="scientific">Allomyces macrogynus (strain ATCC 38327)</name>
    <name type="common">Allomyces javanicus var. macrogynus</name>
    <dbReference type="NCBI Taxonomy" id="578462"/>
    <lineage>
        <taxon>Eukaryota</taxon>
        <taxon>Fungi</taxon>
        <taxon>Fungi incertae sedis</taxon>
        <taxon>Blastocladiomycota</taxon>
        <taxon>Blastocladiomycetes</taxon>
        <taxon>Blastocladiales</taxon>
        <taxon>Blastocladiaceae</taxon>
        <taxon>Allomyces</taxon>
    </lineage>
</organism>
<keyword evidence="2" id="KW-0732">Signal</keyword>
<gene>
    <name evidence="3" type="ORF">AMAG_05653</name>
</gene>
<evidence type="ECO:0000313" key="4">
    <source>
        <dbReference type="Proteomes" id="UP000054350"/>
    </source>
</evidence>
<feature type="region of interest" description="Disordered" evidence="1">
    <location>
        <begin position="37"/>
        <end position="84"/>
    </location>
</feature>
<feature type="compositionally biased region" description="Basic and acidic residues" evidence="1">
    <location>
        <begin position="37"/>
        <end position="50"/>
    </location>
</feature>
<evidence type="ECO:0000256" key="1">
    <source>
        <dbReference type="SAM" id="MobiDB-lite"/>
    </source>
</evidence>
<proteinExistence type="predicted"/>
<keyword evidence="4" id="KW-1185">Reference proteome</keyword>
<name>A0A0L0SCW9_ALLM3</name>
<evidence type="ECO:0000256" key="2">
    <source>
        <dbReference type="SAM" id="SignalP"/>
    </source>
</evidence>
<feature type="compositionally biased region" description="Low complexity" evidence="1">
    <location>
        <begin position="65"/>
        <end position="74"/>
    </location>
</feature>
<dbReference type="AlphaFoldDB" id="A0A0L0SCW9"/>
<reference evidence="3 4" key="1">
    <citation type="submission" date="2009-11" db="EMBL/GenBank/DDBJ databases">
        <title>Annotation of Allomyces macrogynus ATCC 38327.</title>
        <authorList>
            <consortium name="The Broad Institute Genome Sequencing Platform"/>
            <person name="Russ C."/>
            <person name="Cuomo C."/>
            <person name="Burger G."/>
            <person name="Gray M.W."/>
            <person name="Holland P.W.H."/>
            <person name="King N."/>
            <person name="Lang F.B.F."/>
            <person name="Roger A.J."/>
            <person name="Ruiz-Trillo I."/>
            <person name="Young S.K."/>
            <person name="Zeng Q."/>
            <person name="Gargeya S."/>
            <person name="Fitzgerald M."/>
            <person name="Haas B."/>
            <person name="Abouelleil A."/>
            <person name="Alvarado L."/>
            <person name="Arachchi H.M."/>
            <person name="Berlin A."/>
            <person name="Chapman S.B."/>
            <person name="Gearin G."/>
            <person name="Goldberg J."/>
            <person name="Griggs A."/>
            <person name="Gujja S."/>
            <person name="Hansen M."/>
            <person name="Heiman D."/>
            <person name="Howarth C."/>
            <person name="Larimer J."/>
            <person name="Lui A."/>
            <person name="MacDonald P.J.P."/>
            <person name="McCowen C."/>
            <person name="Montmayeur A."/>
            <person name="Murphy C."/>
            <person name="Neiman D."/>
            <person name="Pearson M."/>
            <person name="Priest M."/>
            <person name="Roberts A."/>
            <person name="Saif S."/>
            <person name="Shea T."/>
            <person name="Sisk P."/>
            <person name="Stolte C."/>
            <person name="Sykes S."/>
            <person name="Wortman J."/>
            <person name="Nusbaum C."/>
            <person name="Birren B."/>
        </authorList>
    </citation>
    <scope>NUCLEOTIDE SEQUENCE [LARGE SCALE GENOMIC DNA]</scope>
    <source>
        <strain evidence="3 4">ATCC 38327</strain>
    </source>
</reference>
<dbReference type="EMBL" id="GG745335">
    <property type="protein sequence ID" value="KNE60240.1"/>
    <property type="molecule type" value="Genomic_DNA"/>
</dbReference>
<protein>
    <submittedName>
        <fullName evidence="3">Uncharacterized protein</fullName>
    </submittedName>
</protein>
<feature type="signal peptide" evidence="2">
    <location>
        <begin position="1"/>
        <end position="21"/>
    </location>
</feature>
<dbReference type="Proteomes" id="UP000054350">
    <property type="component" value="Unassembled WGS sequence"/>
</dbReference>
<reference evidence="4" key="2">
    <citation type="submission" date="2009-11" db="EMBL/GenBank/DDBJ databases">
        <title>The Genome Sequence of Allomyces macrogynus strain ATCC 38327.</title>
        <authorList>
            <consortium name="The Broad Institute Genome Sequencing Platform"/>
            <person name="Russ C."/>
            <person name="Cuomo C."/>
            <person name="Shea T."/>
            <person name="Young S.K."/>
            <person name="Zeng Q."/>
            <person name="Koehrsen M."/>
            <person name="Haas B."/>
            <person name="Borodovsky M."/>
            <person name="Guigo R."/>
            <person name="Alvarado L."/>
            <person name="Berlin A."/>
            <person name="Borenstein D."/>
            <person name="Chen Z."/>
            <person name="Engels R."/>
            <person name="Freedman E."/>
            <person name="Gellesch M."/>
            <person name="Goldberg J."/>
            <person name="Griggs A."/>
            <person name="Gujja S."/>
            <person name="Heiman D."/>
            <person name="Hepburn T."/>
            <person name="Howarth C."/>
            <person name="Jen D."/>
            <person name="Larson L."/>
            <person name="Lewis B."/>
            <person name="Mehta T."/>
            <person name="Park D."/>
            <person name="Pearson M."/>
            <person name="Roberts A."/>
            <person name="Saif S."/>
            <person name="Shenoy N."/>
            <person name="Sisk P."/>
            <person name="Stolte C."/>
            <person name="Sykes S."/>
            <person name="Walk T."/>
            <person name="White J."/>
            <person name="Yandava C."/>
            <person name="Burger G."/>
            <person name="Gray M.W."/>
            <person name="Holland P.W.H."/>
            <person name="King N."/>
            <person name="Lang F.B.F."/>
            <person name="Roger A.J."/>
            <person name="Ruiz-Trillo I."/>
            <person name="Lander E."/>
            <person name="Nusbaum C."/>
        </authorList>
    </citation>
    <scope>NUCLEOTIDE SEQUENCE [LARGE SCALE GENOMIC DNA]</scope>
    <source>
        <strain evidence="4">ATCC 38327</strain>
    </source>
</reference>
<sequence>MSFLSIALSSAFLLSTPLLVAERSEFTATAQHAHADVVGDDQVQHDHNRDVTPPLSATQDDRTRPLPSSPVSSPSKKRTDSAVSMSSIVPVIDAISARLLAPPDEGLNADPADEMDGETNDHGFEWTTNSPPRSKRITADIAAPAIADAMLSDVDAPDERDVAWALPKPMIDFAVDQRAAVHRVVARTHAPVRYKPTLDAAHIGIGLPFGI</sequence>
<dbReference type="OrthoDB" id="10395647at2759"/>
<feature type="chain" id="PRO_5005547900" evidence="2">
    <location>
        <begin position="22"/>
        <end position="211"/>
    </location>
</feature>
<dbReference type="VEuPathDB" id="FungiDB:AMAG_05653"/>